<dbReference type="InterPro" id="IPR043143">
    <property type="entry name" value="Mal/L-sulf/L-lact_DH-like_NADP"/>
</dbReference>
<dbReference type="PANTHER" id="PTHR11091">
    <property type="entry name" value="OXIDOREDUCTASE-RELATED"/>
    <property type="match status" value="1"/>
</dbReference>
<dbReference type="SUPFAM" id="SSF89733">
    <property type="entry name" value="L-sulfolactate dehydrogenase-like"/>
    <property type="match status" value="1"/>
</dbReference>
<reference evidence="4" key="1">
    <citation type="submission" date="2025-08" db="UniProtKB">
        <authorList>
            <consortium name="RefSeq"/>
        </authorList>
    </citation>
    <scope>IDENTIFICATION</scope>
    <source>
        <tissue evidence="4">Gonads</tissue>
    </source>
</reference>
<dbReference type="RefSeq" id="XP_013391478.1">
    <property type="nucleotide sequence ID" value="XM_013536024.1"/>
</dbReference>
<dbReference type="PANTHER" id="PTHR11091:SF0">
    <property type="entry name" value="MALATE DEHYDROGENASE"/>
    <property type="match status" value="1"/>
</dbReference>
<dbReference type="GeneID" id="106159668"/>
<evidence type="ECO:0000256" key="2">
    <source>
        <dbReference type="ARBA" id="ARBA00023002"/>
    </source>
</evidence>
<dbReference type="InParanoid" id="A0A1S3HZN7"/>
<proteinExistence type="inferred from homology"/>
<name>A0A1S3HZN7_LINAN</name>
<dbReference type="GO" id="GO:0016491">
    <property type="term" value="F:oxidoreductase activity"/>
    <property type="evidence" value="ECO:0007669"/>
    <property type="project" value="UniProtKB-KW"/>
</dbReference>
<evidence type="ECO:0000256" key="1">
    <source>
        <dbReference type="ARBA" id="ARBA00006056"/>
    </source>
</evidence>
<dbReference type="InterPro" id="IPR003767">
    <property type="entry name" value="Malate/L-lactate_DH-like"/>
</dbReference>
<protein>
    <submittedName>
        <fullName evidence="4">Uncharacterized protein LOC106159668 isoform X1</fullName>
    </submittedName>
</protein>
<comment type="similarity">
    <text evidence="1">Belongs to the LDH2/MDH2 oxidoreductase family.</text>
</comment>
<dbReference type="Gene3D" id="1.10.1530.10">
    <property type="match status" value="1"/>
</dbReference>
<dbReference type="InterPro" id="IPR043144">
    <property type="entry name" value="Mal/L-sulf/L-lact_DH-like_ah"/>
</dbReference>
<evidence type="ECO:0000313" key="4">
    <source>
        <dbReference type="RefSeq" id="XP_013391478.1"/>
    </source>
</evidence>
<dbReference type="KEGG" id="lak:106159668"/>
<sequence length="389" mass="42399">MVGRGRNFLFCMNFLHRLRTYNPKTRFSSSASEEGWKLIQFTEIKPFVERCMATVGTKKEHASQLADALIKADYRGHYSHGINRLHMYVKDIKSGITVHDMEPVTVKESAATALVDGQNVLGPVVGNYCMKIAIQKAKETGVGWVVARGSNHYGIAGFYSLQALEEGMMGMSFTNTSPLQVPTRAKKPTLGTNPITLAAPGKNGDSFLLDMATSTAAVGKVEICQRKGTNMPKGWGVDQAGKETTNPDEVLEGGGLMPLGGSEECGGYKGYGLAMLVEIFCGILSGAEWGPNIRKWMKTDRVANLGQCFIAINPENFASGFTDRMQELMDTCRNLEPAEGESEVLVAGDPERKHMSQCDREGGIRYHPNQIAYLEDLAKELGVAPMVSA</sequence>
<accession>A0A1S3HZN7</accession>
<organism evidence="3 4">
    <name type="scientific">Lingula anatina</name>
    <name type="common">Brachiopod</name>
    <name type="synonym">Lingula unguis</name>
    <dbReference type="NCBI Taxonomy" id="7574"/>
    <lineage>
        <taxon>Eukaryota</taxon>
        <taxon>Metazoa</taxon>
        <taxon>Spiralia</taxon>
        <taxon>Lophotrochozoa</taxon>
        <taxon>Brachiopoda</taxon>
        <taxon>Linguliformea</taxon>
        <taxon>Lingulata</taxon>
        <taxon>Lingulida</taxon>
        <taxon>Linguloidea</taxon>
        <taxon>Lingulidae</taxon>
        <taxon>Lingula</taxon>
    </lineage>
</organism>
<dbReference type="Proteomes" id="UP000085678">
    <property type="component" value="Unplaced"/>
</dbReference>
<dbReference type="Pfam" id="PF02615">
    <property type="entry name" value="Ldh_2"/>
    <property type="match status" value="1"/>
</dbReference>
<evidence type="ECO:0000313" key="3">
    <source>
        <dbReference type="Proteomes" id="UP000085678"/>
    </source>
</evidence>
<dbReference type="STRING" id="7574.A0A1S3HZN7"/>
<gene>
    <name evidence="4" type="primary">LOC106159668</name>
</gene>
<dbReference type="InterPro" id="IPR036111">
    <property type="entry name" value="Mal/L-sulfo/L-lacto_DH-like_sf"/>
</dbReference>
<dbReference type="Gene3D" id="3.30.1370.60">
    <property type="entry name" value="Hypothetical oxidoreductase yiak, domain 2"/>
    <property type="match status" value="1"/>
</dbReference>
<keyword evidence="3" id="KW-1185">Reference proteome</keyword>
<dbReference type="AlphaFoldDB" id="A0A1S3HZN7"/>
<keyword evidence="2" id="KW-0560">Oxidoreductase</keyword>
<dbReference type="OrthoDB" id="7881616at2759"/>